<evidence type="ECO:0000313" key="1">
    <source>
        <dbReference type="EMBL" id="KAF4139684.1"/>
    </source>
</evidence>
<accession>A0A8S9UKY8</accession>
<name>A0A8S9UKY8_PHYIN</name>
<dbReference type="AlphaFoldDB" id="A0A8S9UKY8"/>
<organism evidence="1 2">
    <name type="scientific">Phytophthora infestans</name>
    <name type="common">Potato late blight agent</name>
    <name type="synonym">Botrytis infestans</name>
    <dbReference type="NCBI Taxonomy" id="4787"/>
    <lineage>
        <taxon>Eukaryota</taxon>
        <taxon>Sar</taxon>
        <taxon>Stramenopiles</taxon>
        <taxon>Oomycota</taxon>
        <taxon>Peronosporomycetes</taxon>
        <taxon>Peronosporales</taxon>
        <taxon>Peronosporaceae</taxon>
        <taxon>Phytophthora</taxon>
    </lineage>
</organism>
<sequence length="177" mass="20087">MPRSSEREQFSMEIIDLQAVLILEEEDDEDLGFNTLGPGLLEVSEETPTEELAELLQLVVGHRYHVPRERLPLSIDFAYNVFRWLPDEDFKQQTRTTRSTFSKILAAIENHSIFSNLSNNSQAPVWLQLAVALDRLETNGNGASLGRTKKLWGLEKELSLFTHPESLLLSTIFVTSS</sequence>
<evidence type="ECO:0000313" key="2">
    <source>
        <dbReference type="Proteomes" id="UP000704712"/>
    </source>
</evidence>
<gene>
    <name evidence="1" type="ORF">GN958_ATG11169</name>
</gene>
<dbReference type="EMBL" id="JAACNO010001551">
    <property type="protein sequence ID" value="KAF4139684.1"/>
    <property type="molecule type" value="Genomic_DNA"/>
</dbReference>
<comment type="caution">
    <text evidence="1">The sequence shown here is derived from an EMBL/GenBank/DDBJ whole genome shotgun (WGS) entry which is preliminary data.</text>
</comment>
<proteinExistence type="predicted"/>
<dbReference type="Proteomes" id="UP000704712">
    <property type="component" value="Unassembled WGS sequence"/>
</dbReference>
<protein>
    <submittedName>
        <fullName evidence="1">Putative DDE Tnp4 domain-containing protein</fullName>
    </submittedName>
</protein>
<reference evidence="1" key="1">
    <citation type="submission" date="2020-03" db="EMBL/GenBank/DDBJ databases">
        <title>Hybrid Assembly of Korean Phytophthora infestans isolates.</title>
        <authorList>
            <person name="Prokchorchik M."/>
            <person name="Lee Y."/>
            <person name="Seo J."/>
            <person name="Cho J.-H."/>
            <person name="Park Y.-E."/>
            <person name="Jang D.-C."/>
            <person name="Im J.-S."/>
            <person name="Choi J.-G."/>
            <person name="Park H.-J."/>
            <person name="Lee G.-B."/>
            <person name="Lee Y.-G."/>
            <person name="Hong S.-Y."/>
            <person name="Cho K."/>
            <person name="Sohn K.H."/>
        </authorList>
    </citation>
    <scope>NUCLEOTIDE SEQUENCE</scope>
    <source>
        <strain evidence="1">KR_2_A2</strain>
    </source>
</reference>